<feature type="non-terminal residue" evidence="2">
    <location>
        <position position="13"/>
    </location>
</feature>
<evidence type="ECO:0000313" key="3">
    <source>
        <dbReference type="Proteomes" id="UP000663866"/>
    </source>
</evidence>
<feature type="domain" description="Biopterin-dependent aromatic amino acid hydroxylase family profile" evidence="1">
    <location>
        <begin position="1"/>
        <end position="13"/>
    </location>
</feature>
<dbReference type="Proteomes" id="UP000663866">
    <property type="component" value="Unassembled WGS sequence"/>
</dbReference>
<evidence type="ECO:0000259" key="1">
    <source>
        <dbReference type="PROSITE" id="PS51410"/>
    </source>
</evidence>
<gene>
    <name evidence="2" type="ORF">OVN521_LOCUS44158</name>
</gene>
<proteinExistence type="predicted"/>
<accession>A0A821A9K4</accession>
<evidence type="ECO:0000313" key="2">
    <source>
        <dbReference type="EMBL" id="CAF4573697.1"/>
    </source>
</evidence>
<comment type="caution">
    <text evidence="2">The sequence shown here is derived from an EMBL/GenBank/DDBJ whole genome shotgun (WGS) entry which is preliminary data.</text>
</comment>
<keyword evidence="3" id="KW-1185">Reference proteome</keyword>
<organism evidence="2 3">
    <name type="scientific">Rotaria magnacalcarata</name>
    <dbReference type="NCBI Taxonomy" id="392030"/>
    <lineage>
        <taxon>Eukaryota</taxon>
        <taxon>Metazoa</taxon>
        <taxon>Spiralia</taxon>
        <taxon>Gnathifera</taxon>
        <taxon>Rotifera</taxon>
        <taxon>Eurotatoria</taxon>
        <taxon>Bdelloidea</taxon>
        <taxon>Philodinida</taxon>
        <taxon>Philodinidae</taxon>
        <taxon>Rotaria</taxon>
    </lineage>
</organism>
<dbReference type="PROSITE" id="PS51410">
    <property type="entry name" value="BH4_AAA_HYDROXYL_2"/>
    <property type="match status" value="1"/>
</dbReference>
<sequence>MSDPLFAQYLREF</sequence>
<dbReference type="GO" id="GO:0016714">
    <property type="term" value="F:oxidoreductase activity, acting on paired donors, with incorporation or reduction of molecular oxygen, reduced pteridine as one donor, and incorporation of one atom of oxygen"/>
    <property type="evidence" value="ECO:0007669"/>
    <property type="project" value="InterPro"/>
</dbReference>
<name>A0A821A9K4_9BILA</name>
<protein>
    <recommendedName>
        <fullName evidence="1">Biopterin-dependent aromatic amino acid hydroxylase family profile domain-containing protein</fullName>
    </recommendedName>
</protein>
<reference evidence="2" key="1">
    <citation type="submission" date="2021-02" db="EMBL/GenBank/DDBJ databases">
        <authorList>
            <person name="Nowell W R."/>
        </authorList>
    </citation>
    <scope>NUCLEOTIDE SEQUENCE</scope>
</reference>
<dbReference type="EMBL" id="CAJOBG010065961">
    <property type="protein sequence ID" value="CAF4573697.1"/>
    <property type="molecule type" value="Genomic_DNA"/>
</dbReference>
<dbReference type="InterPro" id="IPR019774">
    <property type="entry name" value="Aromatic-AA_hydroxylase_C"/>
</dbReference>